<evidence type="ECO:0000256" key="6">
    <source>
        <dbReference type="ARBA" id="ARBA00043698"/>
    </source>
</evidence>
<evidence type="ECO:0000256" key="3">
    <source>
        <dbReference type="ARBA" id="ARBA00022741"/>
    </source>
</evidence>
<evidence type="ECO:0000256" key="11">
    <source>
        <dbReference type="SAM" id="MobiDB-lite"/>
    </source>
</evidence>
<evidence type="ECO:0000313" key="14">
    <source>
        <dbReference type="Proteomes" id="UP000037510"/>
    </source>
</evidence>
<reference evidence="13 14" key="1">
    <citation type="journal article" date="2015" name="Genome Biol. Evol.">
        <title>The genome of winter moth (Operophtera brumata) provides a genomic perspective on sexual dimorphism and phenology.</title>
        <authorList>
            <person name="Derks M.F."/>
            <person name="Smit S."/>
            <person name="Salis L."/>
            <person name="Schijlen E."/>
            <person name="Bossers A."/>
            <person name="Mateman C."/>
            <person name="Pijl A.S."/>
            <person name="de Ridder D."/>
            <person name="Groenen M.A."/>
            <person name="Visser M.E."/>
            <person name="Megens H.J."/>
        </authorList>
    </citation>
    <scope>NUCLEOTIDE SEQUENCE [LARGE SCALE GENOMIC DNA]</scope>
    <source>
        <strain evidence="13">WM2013NL</strain>
        <tissue evidence="13">Head and thorax</tissue>
    </source>
</reference>
<dbReference type="InterPro" id="IPR023313">
    <property type="entry name" value="UBQ-conjugating_AS"/>
</dbReference>
<feature type="domain" description="UBC core" evidence="12">
    <location>
        <begin position="123"/>
        <end position="226"/>
    </location>
</feature>
<dbReference type="FunFam" id="3.10.110.10:FF:000239">
    <property type="entry name" value="NEDD8-conjugating enzyme Ubc12"/>
    <property type="match status" value="1"/>
</dbReference>
<dbReference type="STRING" id="104452.A0A0L7L0M0"/>
<feature type="region of interest" description="Disordered" evidence="11">
    <location>
        <begin position="1"/>
        <end position="29"/>
    </location>
</feature>
<dbReference type="Proteomes" id="UP000037510">
    <property type="component" value="Unassembled WGS sequence"/>
</dbReference>
<feature type="non-terminal residue" evidence="13">
    <location>
        <position position="226"/>
    </location>
</feature>
<keyword evidence="4 10" id="KW-0833">Ubl conjugation pathway</keyword>
<evidence type="ECO:0000313" key="13">
    <source>
        <dbReference type="EMBL" id="KOB68824.1"/>
    </source>
</evidence>
<keyword evidence="3 10" id="KW-0547">Nucleotide-binding</keyword>
<feature type="non-terminal residue" evidence="13">
    <location>
        <position position="1"/>
    </location>
</feature>
<dbReference type="AlphaFoldDB" id="A0A0L7L0M0"/>
<keyword evidence="2" id="KW-0808">Transferase</keyword>
<comment type="similarity">
    <text evidence="10">Belongs to the ubiquitin-conjugating enzyme family.</text>
</comment>
<dbReference type="GO" id="GO:0061654">
    <property type="term" value="F:NEDD8 conjugating enzyme activity"/>
    <property type="evidence" value="ECO:0007669"/>
    <property type="project" value="UniProtKB-EC"/>
</dbReference>
<organism evidence="13 14">
    <name type="scientific">Operophtera brumata</name>
    <name type="common">Winter moth</name>
    <name type="synonym">Phalaena brumata</name>
    <dbReference type="NCBI Taxonomy" id="104452"/>
    <lineage>
        <taxon>Eukaryota</taxon>
        <taxon>Metazoa</taxon>
        <taxon>Ecdysozoa</taxon>
        <taxon>Arthropoda</taxon>
        <taxon>Hexapoda</taxon>
        <taxon>Insecta</taxon>
        <taxon>Pterygota</taxon>
        <taxon>Neoptera</taxon>
        <taxon>Endopterygota</taxon>
        <taxon>Lepidoptera</taxon>
        <taxon>Glossata</taxon>
        <taxon>Ditrysia</taxon>
        <taxon>Geometroidea</taxon>
        <taxon>Geometridae</taxon>
        <taxon>Larentiinae</taxon>
        <taxon>Operophtera</taxon>
    </lineage>
</organism>
<comment type="pathway">
    <text evidence="1">Protein modification; protein neddylation.</text>
</comment>
<sequence>MIKLFSLKQQKKDEEGTARAGGSQKRASAAQLRITKDLNELNLPKTCNTEFPDPDDLLNFKLIICPDEGFYRGGRFVFSFKTTNKTKETIAIRTMIKLFSLKQQKKDEEGTARAGGSQKRASAAQLRITKDLNELNLPKTCNTEFPDPDDLLNFKLIICPDEGFYRGGRFVFSFKVGPNYPHEPPKVKCETAVYHPNIDLEGNVCLNILREDWKPVLTVNSIVYGL</sequence>
<dbReference type="GO" id="GO:0005524">
    <property type="term" value="F:ATP binding"/>
    <property type="evidence" value="ECO:0007669"/>
    <property type="project" value="UniProtKB-UniRule"/>
</dbReference>
<evidence type="ECO:0000256" key="8">
    <source>
        <dbReference type="ARBA" id="ARBA00079113"/>
    </source>
</evidence>
<dbReference type="EMBL" id="JTDY01003921">
    <property type="protein sequence ID" value="KOB68824.1"/>
    <property type="molecule type" value="Genomic_DNA"/>
</dbReference>
<dbReference type="PANTHER" id="PTHR24067">
    <property type="entry name" value="UBIQUITIN-CONJUGATING ENZYME E2"/>
    <property type="match status" value="1"/>
</dbReference>
<dbReference type="PROSITE" id="PS50127">
    <property type="entry name" value="UBC_2"/>
    <property type="match status" value="1"/>
</dbReference>
<evidence type="ECO:0000256" key="4">
    <source>
        <dbReference type="ARBA" id="ARBA00022786"/>
    </source>
</evidence>
<keyword evidence="5 10" id="KW-0067">ATP-binding</keyword>
<feature type="active site" description="Glycyl thioester intermediate" evidence="9">
    <location>
        <position position="205"/>
    </location>
</feature>
<evidence type="ECO:0000256" key="2">
    <source>
        <dbReference type="ARBA" id="ARBA00022679"/>
    </source>
</evidence>
<comment type="catalytic activity">
    <reaction evidence="6">
        <text>[E1 NEDD8-activating enzyme]-S-[NEDD8 protein]-yl-L-cysteine + [E2 NEDD8-conjugating enzyme]-L-cysteine = [E1 NEDD8-activating enzyme]-L-cysteine + [E2 NEDD8-conjugating enzyme]-S-[NEDD8-protein]-yl-L-cysteine.</text>
        <dbReference type="EC" id="2.3.2.34"/>
    </reaction>
</comment>
<evidence type="ECO:0000256" key="9">
    <source>
        <dbReference type="PROSITE-ProRule" id="PRU10133"/>
    </source>
</evidence>
<dbReference type="Pfam" id="PF00179">
    <property type="entry name" value="UQ_con"/>
    <property type="match status" value="1"/>
</dbReference>
<evidence type="ECO:0000256" key="10">
    <source>
        <dbReference type="RuleBase" id="RU362109"/>
    </source>
</evidence>
<dbReference type="InterPro" id="IPR016135">
    <property type="entry name" value="UBQ-conjugating_enzyme/RWD"/>
</dbReference>
<dbReference type="CDD" id="cd23794">
    <property type="entry name" value="UBCc_UBE2F_UBE2M"/>
    <property type="match status" value="1"/>
</dbReference>
<accession>A0A0L7L0M0</accession>
<dbReference type="SMART" id="SM00212">
    <property type="entry name" value="UBCc"/>
    <property type="match status" value="1"/>
</dbReference>
<evidence type="ECO:0000259" key="12">
    <source>
        <dbReference type="PROSITE" id="PS50127"/>
    </source>
</evidence>
<evidence type="ECO:0000256" key="1">
    <source>
        <dbReference type="ARBA" id="ARBA00005032"/>
    </source>
</evidence>
<evidence type="ECO:0000256" key="5">
    <source>
        <dbReference type="ARBA" id="ARBA00022840"/>
    </source>
</evidence>
<name>A0A0L7L0M0_OPEBR</name>
<dbReference type="PROSITE" id="PS00183">
    <property type="entry name" value="UBC_1"/>
    <property type="match status" value="1"/>
</dbReference>
<dbReference type="SUPFAM" id="SSF54495">
    <property type="entry name" value="UBC-like"/>
    <property type="match status" value="2"/>
</dbReference>
<protein>
    <recommendedName>
        <fullName evidence="7">E2 NEDD8-conjugating enzyme</fullName>
        <ecNumber evidence="7">2.3.2.34</ecNumber>
    </recommendedName>
    <alternativeName>
        <fullName evidence="8">NEDD8 carrier protein</fullName>
    </alternativeName>
</protein>
<keyword evidence="14" id="KW-1185">Reference proteome</keyword>
<proteinExistence type="inferred from homology"/>
<comment type="caution">
    <text evidence="13">The sequence shown here is derived from an EMBL/GenBank/DDBJ whole genome shotgun (WGS) entry which is preliminary data.</text>
</comment>
<dbReference type="InterPro" id="IPR050113">
    <property type="entry name" value="Ub_conjugating_enzyme"/>
</dbReference>
<gene>
    <name evidence="13" type="ORF">OBRU01_17512</name>
</gene>
<evidence type="ECO:0000256" key="7">
    <source>
        <dbReference type="ARBA" id="ARBA00044047"/>
    </source>
</evidence>
<dbReference type="Gene3D" id="3.10.110.10">
    <property type="entry name" value="Ubiquitin Conjugating Enzyme"/>
    <property type="match status" value="2"/>
</dbReference>
<dbReference type="InterPro" id="IPR000608">
    <property type="entry name" value="UBC"/>
</dbReference>
<dbReference type="EC" id="2.3.2.34" evidence="7"/>